<dbReference type="SUPFAM" id="SSF51556">
    <property type="entry name" value="Metallo-dependent hydrolases"/>
    <property type="match status" value="1"/>
</dbReference>
<protein>
    <recommendedName>
        <fullName evidence="2">Amidohydrolase-related domain-containing protein</fullName>
    </recommendedName>
</protein>
<evidence type="ECO:0000259" key="2">
    <source>
        <dbReference type="Pfam" id="PF01979"/>
    </source>
</evidence>
<evidence type="ECO:0000256" key="1">
    <source>
        <dbReference type="ARBA" id="ARBA00022801"/>
    </source>
</evidence>
<dbReference type="Pfam" id="PF01979">
    <property type="entry name" value="Amidohydro_1"/>
    <property type="match status" value="1"/>
</dbReference>
<reference evidence="3" key="1">
    <citation type="journal article" date="2014" name="Front. Microbiol.">
        <title>High frequency of phylogenetically diverse reductive dehalogenase-homologous genes in deep subseafloor sedimentary metagenomes.</title>
        <authorList>
            <person name="Kawai M."/>
            <person name="Futagami T."/>
            <person name="Toyoda A."/>
            <person name="Takaki Y."/>
            <person name="Nishi S."/>
            <person name="Hori S."/>
            <person name="Arai W."/>
            <person name="Tsubouchi T."/>
            <person name="Morono Y."/>
            <person name="Uchiyama I."/>
            <person name="Ito T."/>
            <person name="Fujiyama A."/>
            <person name="Inagaki F."/>
            <person name="Takami H."/>
        </authorList>
    </citation>
    <scope>NUCLEOTIDE SEQUENCE</scope>
    <source>
        <strain evidence="3">Expedition CK06-06</strain>
    </source>
</reference>
<dbReference type="Gene3D" id="3.20.20.140">
    <property type="entry name" value="Metal-dependent hydrolases"/>
    <property type="match status" value="1"/>
</dbReference>
<sequence>LPADLKFDEAPPGIKFALGENVKQSNWGDKYKTRYPQTRMGVEQIFRDAFRAARDYHRRHEAWKQDRRGLPPRVDLELEAISQILLGQRWIHCHAYRQDEMLALMRVLDDYEVTIGTFQHVLEGYKIADAMVRHGAMGSAFSDWWAYKFEVYDAIPYNGALMHHAGVNVSFNSDSAELARHLNQEAAKAVKYGGVPPQEALKFVTLNPAQQLRIDHWVGSLEPGKHADLAIWSGDPLSNYSRCQQTWVDGAKYFDLVEDSRLR</sequence>
<dbReference type="InterPro" id="IPR006680">
    <property type="entry name" value="Amidohydro-rel"/>
</dbReference>
<dbReference type="PANTHER" id="PTHR43794">
    <property type="entry name" value="AMINOHYDROLASE SSNA-RELATED"/>
    <property type="match status" value="1"/>
</dbReference>
<organism evidence="3">
    <name type="scientific">marine sediment metagenome</name>
    <dbReference type="NCBI Taxonomy" id="412755"/>
    <lineage>
        <taxon>unclassified sequences</taxon>
        <taxon>metagenomes</taxon>
        <taxon>ecological metagenomes</taxon>
    </lineage>
</organism>
<dbReference type="InterPro" id="IPR050287">
    <property type="entry name" value="MTA/SAH_deaminase"/>
</dbReference>
<dbReference type="InterPro" id="IPR011059">
    <property type="entry name" value="Metal-dep_hydrolase_composite"/>
</dbReference>
<dbReference type="EMBL" id="BARS01029965">
    <property type="protein sequence ID" value="GAG10642.1"/>
    <property type="molecule type" value="Genomic_DNA"/>
</dbReference>
<comment type="caution">
    <text evidence="3">The sequence shown here is derived from an EMBL/GenBank/DDBJ whole genome shotgun (WGS) entry which is preliminary data.</text>
</comment>
<feature type="domain" description="Amidohydrolase-related" evidence="2">
    <location>
        <begin position="162"/>
        <end position="244"/>
    </location>
</feature>
<keyword evidence="1" id="KW-0378">Hydrolase</keyword>
<proteinExistence type="predicted"/>
<accession>X0VHG3</accession>
<dbReference type="AlphaFoldDB" id="X0VHG3"/>
<name>X0VHG3_9ZZZZ</name>
<feature type="non-terminal residue" evidence="3">
    <location>
        <position position="1"/>
    </location>
</feature>
<gene>
    <name evidence="3" type="ORF">S01H1_46781</name>
</gene>
<feature type="non-terminal residue" evidence="3">
    <location>
        <position position="263"/>
    </location>
</feature>
<dbReference type="InterPro" id="IPR032466">
    <property type="entry name" value="Metal_Hydrolase"/>
</dbReference>
<dbReference type="PANTHER" id="PTHR43794:SF11">
    <property type="entry name" value="AMIDOHYDROLASE-RELATED DOMAIN-CONTAINING PROTEIN"/>
    <property type="match status" value="1"/>
</dbReference>
<dbReference type="GO" id="GO:0016810">
    <property type="term" value="F:hydrolase activity, acting on carbon-nitrogen (but not peptide) bonds"/>
    <property type="evidence" value="ECO:0007669"/>
    <property type="project" value="InterPro"/>
</dbReference>
<evidence type="ECO:0000313" key="3">
    <source>
        <dbReference type="EMBL" id="GAG10642.1"/>
    </source>
</evidence>
<dbReference type="SUPFAM" id="SSF51338">
    <property type="entry name" value="Composite domain of metallo-dependent hydrolases"/>
    <property type="match status" value="1"/>
</dbReference>